<keyword evidence="2" id="KW-1185">Reference proteome</keyword>
<dbReference type="Proteomes" id="UP000520767">
    <property type="component" value="Unassembled WGS sequence"/>
</dbReference>
<dbReference type="RefSeq" id="WP_184810335.1">
    <property type="nucleotide sequence ID" value="NZ_JACHJQ010000002.1"/>
</dbReference>
<dbReference type="AlphaFoldDB" id="A0A7W7VDI4"/>
<sequence length="69" mass="7561">MPQGAGDPTTNHRCPGEPAVVAMVRTLAVRLARLDYEVPDQDLTISLRWVPARPRAGSSSTRRCDVLMT</sequence>
<accession>A0A7W7VDI4</accession>
<comment type="caution">
    <text evidence="1">The sequence shown here is derived from an EMBL/GenBank/DDBJ whole genome shotgun (WGS) entry which is preliminary data.</text>
</comment>
<evidence type="ECO:0000313" key="1">
    <source>
        <dbReference type="EMBL" id="MBB4906238.1"/>
    </source>
</evidence>
<dbReference type="EMBL" id="JACHJQ010000002">
    <property type="protein sequence ID" value="MBB4906238.1"/>
    <property type="molecule type" value="Genomic_DNA"/>
</dbReference>
<evidence type="ECO:0000313" key="2">
    <source>
        <dbReference type="Proteomes" id="UP000520767"/>
    </source>
</evidence>
<protein>
    <recommendedName>
        <fullName evidence="3">Cytochrome P450</fullName>
    </recommendedName>
</protein>
<reference evidence="1 2" key="1">
    <citation type="submission" date="2020-08" db="EMBL/GenBank/DDBJ databases">
        <title>Genomic Encyclopedia of Type Strains, Phase III (KMG-III): the genomes of soil and plant-associated and newly described type strains.</title>
        <authorList>
            <person name="Whitman W."/>
        </authorList>
    </citation>
    <scope>NUCLEOTIDE SEQUENCE [LARGE SCALE GENOMIC DNA]</scope>
    <source>
        <strain evidence="1 2">CECT 8960</strain>
    </source>
</reference>
<organism evidence="1 2">
    <name type="scientific">Actinophytocola algeriensis</name>
    <dbReference type="NCBI Taxonomy" id="1768010"/>
    <lineage>
        <taxon>Bacteria</taxon>
        <taxon>Bacillati</taxon>
        <taxon>Actinomycetota</taxon>
        <taxon>Actinomycetes</taxon>
        <taxon>Pseudonocardiales</taxon>
        <taxon>Pseudonocardiaceae</taxon>
    </lineage>
</organism>
<evidence type="ECO:0008006" key="3">
    <source>
        <dbReference type="Google" id="ProtNLM"/>
    </source>
</evidence>
<gene>
    <name evidence="1" type="ORF">FHR82_002455</name>
</gene>
<proteinExistence type="predicted"/>
<name>A0A7W7VDI4_9PSEU</name>